<protein>
    <submittedName>
        <fullName evidence="2">Uncharacterized protein</fullName>
    </submittedName>
</protein>
<sequence length="64" mass="6904">MHQKKNAWMTRDRPPTGSRVAAQAVRSPSPAVAPHCRPGDIDARAPAVTPTARDILTELCVARC</sequence>
<proteinExistence type="predicted"/>
<gene>
    <name evidence="2" type="ORF">AB8998_20365</name>
</gene>
<accession>A0ABV4C3R5</accession>
<evidence type="ECO:0000256" key="1">
    <source>
        <dbReference type="SAM" id="MobiDB-lite"/>
    </source>
</evidence>
<reference evidence="2 3" key="1">
    <citation type="submission" date="2024-08" db="EMBL/GenBank/DDBJ databases">
        <title>Mycobacterium servetensis sp. nov., a novel rapid-growing mycobacterial species recovered from a human patient in Zaragoza, Spain.</title>
        <authorList>
            <person name="Tristancho-Baro A.I."/>
            <person name="Buenestado-Serrano S."/>
            <person name="Garcia De Viedma D."/>
            <person name="Milagro-Beamonte A."/>
            <person name="Burillo N."/>
            <person name="Sanz S."/>
            <person name="Lopez-Calleja A.I."/>
            <person name="Penas-Utrilla D."/>
            <person name="Guardingo M."/>
            <person name="Garcia M.J."/>
            <person name="Vinuelas-Bayon J."/>
        </authorList>
    </citation>
    <scope>NUCLEOTIDE SEQUENCE [LARGE SCALE GENOMIC DNA]</scope>
    <source>
        <strain evidence="3">HUMS_12744610</strain>
    </source>
</reference>
<dbReference type="RefSeq" id="WP_369739502.1">
    <property type="nucleotide sequence ID" value="NZ_JBGEDP010000001.1"/>
</dbReference>
<comment type="caution">
    <text evidence="2">The sequence shown here is derived from an EMBL/GenBank/DDBJ whole genome shotgun (WGS) entry which is preliminary data.</text>
</comment>
<organism evidence="2 3">
    <name type="scientific">Mycobacterium servetii</name>
    <dbReference type="NCBI Taxonomy" id="3237418"/>
    <lineage>
        <taxon>Bacteria</taxon>
        <taxon>Bacillati</taxon>
        <taxon>Actinomycetota</taxon>
        <taxon>Actinomycetes</taxon>
        <taxon>Mycobacteriales</taxon>
        <taxon>Mycobacteriaceae</taxon>
        <taxon>Mycobacterium</taxon>
    </lineage>
</organism>
<name>A0ABV4C3R5_9MYCO</name>
<evidence type="ECO:0000313" key="2">
    <source>
        <dbReference type="EMBL" id="MEY8017180.1"/>
    </source>
</evidence>
<dbReference type="Proteomes" id="UP001564760">
    <property type="component" value="Unassembled WGS sequence"/>
</dbReference>
<feature type="region of interest" description="Disordered" evidence="1">
    <location>
        <begin position="1"/>
        <end position="44"/>
    </location>
</feature>
<evidence type="ECO:0000313" key="3">
    <source>
        <dbReference type="Proteomes" id="UP001564760"/>
    </source>
</evidence>
<dbReference type="EMBL" id="JBGEDP010000001">
    <property type="protein sequence ID" value="MEY8017180.1"/>
    <property type="molecule type" value="Genomic_DNA"/>
</dbReference>
<keyword evidence="3" id="KW-1185">Reference proteome</keyword>